<dbReference type="AlphaFoldDB" id="A0A3M0GT91"/>
<sequence length="86" mass="8863">MSTTDKVKDAIRGGYSIPADIARATGLGQGTVEVILDHLEHSAQLVRESLSSCPTGGCGSCSHGDGCSGVEAGRREPVLLKLSVRP</sequence>
<gene>
    <name evidence="2" type="ORF">D9543_09540</name>
    <name evidence="1" type="ORF">GWO63_010810</name>
</gene>
<dbReference type="OrthoDB" id="4425471at2"/>
<reference evidence="2 3" key="1">
    <citation type="submission" date="2018-10" db="EMBL/GenBank/DDBJ databases">
        <title>Corynebacterium macginleyi genome sequencing and assembly of the type strain and two clinical samples.</title>
        <authorList>
            <person name="Bernier A.-M."/>
            <person name="Bernard K."/>
        </authorList>
    </citation>
    <scope>NUCLEOTIDE SEQUENCE [LARGE SCALE GENOMIC DNA]</scope>
    <source>
        <strain evidence="2 3">NML 120205</strain>
    </source>
</reference>
<reference evidence="1 4" key="2">
    <citation type="submission" date="2021-01" db="EMBL/GenBank/DDBJ databases">
        <title>Complete genome sequences of Corynebacterium macginleyi strains isolated from infectious keratitis.</title>
        <authorList>
            <person name="Sagerfors S."/>
            <person name="Poehlein A."/>
            <person name="Soderquist B."/>
            <person name="Bruggemann H."/>
        </authorList>
    </citation>
    <scope>NUCLEOTIDE SEQUENCE [LARGE SCALE GENOMIC DNA]</scope>
    <source>
        <strain evidence="1 4">12T220</strain>
    </source>
</reference>
<evidence type="ECO:0000313" key="1">
    <source>
        <dbReference type="EMBL" id="MBM0244718.1"/>
    </source>
</evidence>
<dbReference type="InterPro" id="IPR036388">
    <property type="entry name" value="WH-like_DNA-bd_sf"/>
</dbReference>
<dbReference type="InterPro" id="IPR006058">
    <property type="entry name" value="2Fe2S_fd_BS"/>
</dbReference>
<dbReference type="GO" id="GO:0051537">
    <property type="term" value="F:2 iron, 2 sulfur cluster binding"/>
    <property type="evidence" value="ECO:0007669"/>
    <property type="project" value="InterPro"/>
</dbReference>
<evidence type="ECO:0000313" key="3">
    <source>
        <dbReference type="Proteomes" id="UP000270649"/>
    </source>
</evidence>
<dbReference type="Proteomes" id="UP001518680">
    <property type="component" value="Unassembled WGS sequence"/>
</dbReference>
<comment type="caution">
    <text evidence="2">The sequence shown here is derived from an EMBL/GenBank/DDBJ whole genome shotgun (WGS) entry which is preliminary data.</text>
</comment>
<keyword evidence="4" id="KW-1185">Reference proteome</keyword>
<dbReference type="Proteomes" id="UP000270649">
    <property type="component" value="Unassembled WGS sequence"/>
</dbReference>
<accession>A0A3M0GT91</accession>
<protein>
    <submittedName>
        <fullName evidence="2">MarR family transcriptional regulator</fullName>
    </submittedName>
</protein>
<organism evidence="2 3">
    <name type="scientific">Corynebacterium macginleyi</name>
    <dbReference type="NCBI Taxonomy" id="38290"/>
    <lineage>
        <taxon>Bacteria</taxon>
        <taxon>Bacillati</taxon>
        <taxon>Actinomycetota</taxon>
        <taxon>Actinomycetes</taxon>
        <taxon>Mycobacteriales</taxon>
        <taxon>Corynebacteriaceae</taxon>
        <taxon>Corynebacterium</taxon>
    </lineage>
</organism>
<dbReference type="Gene3D" id="1.10.10.10">
    <property type="entry name" value="Winged helix-like DNA-binding domain superfamily/Winged helix DNA-binding domain"/>
    <property type="match status" value="1"/>
</dbReference>
<name>A0A3M0GT91_9CORY</name>
<proteinExistence type="predicted"/>
<dbReference type="EMBL" id="JAACBX020000002">
    <property type="protein sequence ID" value="MBM0244718.1"/>
    <property type="molecule type" value="Genomic_DNA"/>
</dbReference>
<dbReference type="PROSITE" id="PS00197">
    <property type="entry name" value="2FE2S_FER_1"/>
    <property type="match status" value="1"/>
</dbReference>
<evidence type="ECO:0000313" key="2">
    <source>
        <dbReference type="EMBL" id="RMB57546.1"/>
    </source>
</evidence>
<dbReference type="RefSeq" id="WP_121912355.1">
    <property type="nucleotide sequence ID" value="NZ_CP068291.1"/>
</dbReference>
<dbReference type="GeneID" id="92746673"/>
<evidence type="ECO:0000313" key="4">
    <source>
        <dbReference type="Proteomes" id="UP001518680"/>
    </source>
</evidence>
<dbReference type="EMBL" id="REGC01000014">
    <property type="protein sequence ID" value="RMB57546.1"/>
    <property type="molecule type" value="Genomic_DNA"/>
</dbReference>